<dbReference type="KEGG" id="ttu:TERTU_0929"/>
<protein>
    <submittedName>
        <fullName evidence="2">Uncharacterized protein</fullName>
    </submittedName>
</protein>
<dbReference type="HOGENOM" id="CLU_3277881_0_0_6"/>
<evidence type="ECO:0000313" key="3">
    <source>
        <dbReference type="Proteomes" id="UP000009080"/>
    </source>
</evidence>
<accession>C5BQ82</accession>
<gene>
    <name evidence="2" type="ordered locus">TERTU_0929</name>
</gene>
<proteinExistence type="predicted"/>
<feature type="transmembrane region" description="Helical" evidence="1">
    <location>
        <begin position="21"/>
        <end position="39"/>
    </location>
</feature>
<dbReference type="Proteomes" id="UP000009080">
    <property type="component" value="Chromosome"/>
</dbReference>
<keyword evidence="3" id="KW-1185">Reference proteome</keyword>
<keyword evidence="1" id="KW-0472">Membrane</keyword>
<evidence type="ECO:0000256" key="1">
    <source>
        <dbReference type="SAM" id="Phobius"/>
    </source>
</evidence>
<evidence type="ECO:0000313" key="2">
    <source>
        <dbReference type="EMBL" id="ACR12412.1"/>
    </source>
</evidence>
<organism evidence="2 3">
    <name type="scientific">Teredinibacter turnerae (strain ATCC 39867 / T7901)</name>
    <dbReference type="NCBI Taxonomy" id="377629"/>
    <lineage>
        <taxon>Bacteria</taxon>
        <taxon>Pseudomonadati</taxon>
        <taxon>Pseudomonadota</taxon>
        <taxon>Gammaproteobacteria</taxon>
        <taxon>Cellvibrionales</taxon>
        <taxon>Cellvibrionaceae</taxon>
        <taxon>Teredinibacter</taxon>
    </lineage>
</organism>
<dbReference type="STRING" id="377629.TERTU_0929"/>
<dbReference type="EMBL" id="CP001614">
    <property type="protein sequence ID" value="ACR12412.1"/>
    <property type="molecule type" value="Genomic_DNA"/>
</dbReference>
<sequence>MRRTLQSSCSDKLEVLTVAKLETVLLLQFGGFIAILRALSA</sequence>
<dbReference type="AlphaFoldDB" id="C5BQ82"/>
<name>C5BQ82_TERTT</name>
<keyword evidence="1" id="KW-1133">Transmembrane helix</keyword>
<keyword evidence="1" id="KW-0812">Transmembrane</keyword>
<reference evidence="2 3" key="1">
    <citation type="journal article" date="2009" name="PLoS ONE">
        <title>The complete genome of Teredinibacter turnerae T7901: an intracellular endosymbiont of marine wood-boring bivalves (shipworms).</title>
        <authorList>
            <person name="Yang J.C."/>
            <person name="Madupu R."/>
            <person name="Durkin A.S."/>
            <person name="Ekborg N.A."/>
            <person name="Pedamallu C.S."/>
            <person name="Hostetler J.B."/>
            <person name="Radune D."/>
            <person name="Toms B.S."/>
            <person name="Henrissat B."/>
            <person name="Coutinho P.M."/>
            <person name="Schwarz S."/>
            <person name="Field L."/>
            <person name="Trindade-Silva A.E."/>
            <person name="Soares C.A.G."/>
            <person name="Elshahawi S."/>
            <person name="Hanora A."/>
            <person name="Schmidt E.W."/>
            <person name="Haygood M.G."/>
            <person name="Posfai J."/>
            <person name="Benner J."/>
            <person name="Madinger C."/>
            <person name="Nove J."/>
            <person name="Anton B."/>
            <person name="Chaudhary K."/>
            <person name="Foster J."/>
            <person name="Holman A."/>
            <person name="Kumar S."/>
            <person name="Lessard P.A."/>
            <person name="Luyten Y.A."/>
            <person name="Slatko B."/>
            <person name="Wood N."/>
            <person name="Wu B."/>
            <person name="Teplitski M."/>
            <person name="Mougous J.D."/>
            <person name="Ward N."/>
            <person name="Eisen J.A."/>
            <person name="Badger J.H."/>
            <person name="Distel D.L."/>
        </authorList>
    </citation>
    <scope>NUCLEOTIDE SEQUENCE [LARGE SCALE GENOMIC DNA]</scope>
    <source>
        <strain evidence="3">ATCC 39867 / T7901</strain>
    </source>
</reference>